<gene>
    <name evidence="1" type="ORF">DM02DRAFT_399903</name>
</gene>
<evidence type="ECO:0000313" key="1">
    <source>
        <dbReference type="EMBL" id="PVH90844.1"/>
    </source>
</evidence>
<sequence length="78" mass="9048">MHGCNGVITLLRGAGPQYEICEFFFFFRINFIHFSLCSLVHPIDALLFFYYKVITQVAVVKGNSFLQRIVCMIVLSYF</sequence>
<organism evidence="1 2">
    <name type="scientific">Periconia macrospinosa</name>
    <dbReference type="NCBI Taxonomy" id="97972"/>
    <lineage>
        <taxon>Eukaryota</taxon>
        <taxon>Fungi</taxon>
        <taxon>Dikarya</taxon>
        <taxon>Ascomycota</taxon>
        <taxon>Pezizomycotina</taxon>
        <taxon>Dothideomycetes</taxon>
        <taxon>Pleosporomycetidae</taxon>
        <taxon>Pleosporales</taxon>
        <taxon>Massarineae</taxon>
        <taxon>Periconiaceae</taxon>
        <taxon>Periconia</taxon>
    </lineage>
</organism>
<dbReference type="EMBL" id="KZ806071">
    <property type="protein sequence ID" value="PVH90844.1"/>
    <property type="molecule type" value="Genomic_DNA"/>
</dbReference>
<dbReference type="Proteomes" id="UP000244855">
    <property type="component" value="Unassembled WGS sequence"/>
</dbReference>
<evidence type="ECO:0000313" key="2">
    <source>
        <dbReference type="Proteomes" id="UP000244855"/>
    </source>
</evidence>
<dbReference type="AlphaFoldDB" id="A0A2V1D0R3"/>
<protein>
    <submittedName>
        <fullName evidence="1">Uncharacterized protein</fullName>
    </submittedName>
</protein>
<proteinExistence type="predicted"/>
<accession>A0A2V1D0R3</accession>
<reference evidence="1 2" key="1">
    <citation type="journal article" date="2018" name="Sci. Rep.">
        <title>Comparative genomics provides insights into the lifestyle and reveals functional heterogeneity of dark septate endophytic fungi.</title>
        <authorList>
            <person name="Knapp D.G."/>
            <person name="Nemeth J.B."/>
            <person name="Barry K."/>
            <person name="Hainaut M."/>
            <person name="Henrissat B."/>
            <person name="Johnson J."/>
            <person name="Kuo A."/>
            <person name="Lim J.H.P."/>
            <person name="Lipzen A."/>
            <person name="Nolan M."/>
            <person name="Ohm R.A."/>
            <person name="Tamas L."/>
            <person name="Grigoriev I.V."/>
            <person name="Spatafora J.W."/>
            <person name="Nagy L.G."/>
            <person name="Kovacs G.M."/>
        </authorList>
    </citation>
    <scope>NUCLEOTIDE SEQUENCE [LARGE SCALE GENOMIC DNA]</scope>
    <source>
        <strain evidence="1 2">DSE2036</strain>
    </source>
</reference>
<name>A0A2V1D0R3_9PLEO</name>
<keyword evidence="2" id="KW-1185">Reference proteome</keyword>